<accession>A0A6C0DEL8</accession>
<organism evidence="1">
    <name type="scientific">viral metagenome</name>
    <dbReference type="NCBI Taxonomy" id="1070528"/>
    <lineage>
        <taxon>unclassified sequences</taxon>
        <taxon>metagenomes</taxon>
        <taxon>organismal metagenomes</taxon>
    </lineage>
</organism>
<dbReference type="AlphaFoldDB" id="A0A6C0DEL8"/>
<sequence length="165" mass="19537">MANLNNNERLNLDKLIKESDCENNTEHIRNVKHSVLIRDDIRKMDRLKTTHKEMRVLDNEKFQQLCQNECSFLFTNYIDIFNRLIKDELDLTIMTKLLVVLKLIEDGKVDQHEGSVLVGRYLKELYVDSAIKHGENLDKQYDSEPKPEKIDGKKISWKEYKIMRG</sequence>
<reference evidence="1" key="1">
    <citation type="journal article" date="2020" name="Nature">
        <title>Giant virus diversity and host interactions through global metagenomics.</title>
        <authorList>
            <person name="Schulz F."/>
            <person name="Roux S."/>
            <person name="Paez-Espino D."/>
            <person name="Jungbluth S."/>
            <person name="Walsh D.A."/>
            <person name="Denef V.J."/>
            <person name="McMahon K.D."/>
            <person name="Konstantinidis K.T."/>
            <person name="Eloe-Fadrosh E.A."/>
            <person name="Kyrpides N.C."/>
            <person name="Woyke T."/>
        </authorList>
    </citation>
    <scope>NUCLEOTIDE SEQUENCE</scope>
    <source>
        <strain evidence="1">GVMAG-M-3300023174-134</strain>
    </source>
</reference>
<proteinExistence type="predicted"/>
<protein>
    <submittedName>
        <fullName evidence="1">Uncharacterized protein</fullName>
    </submittedName>
</protein>
<evidence type="ECO:0000313" key="1">
    <source>
        <dbReference type="EMBL" id="QHT14025.1"/>
    </source>
</evidence>
<name>A0A6C0DEL8_9ZZZZ</name>
<dbReference type="EMBL" id="MN739578">
    <property type="protein sequence ID" value="QHT14025.1"/>
    <property type="molecule type" value="Genomic_DNA"/>
</dbReference>